<dbReference type="AlphaFoldDB" id="X1C2M4"/>
<accession>X1C2M4</accession>
<dbReference type="PANTHER" id="PTHR43060">
    <property type="entry name" value="3-HYDROXYISOBUTYRATE DEHYDROGENASE-LIKE 1, MITOCHONDRIAL-RELATED"/>
    <property type="match status" value="1"/>
</dbReference>
<comment type="caution">
    <text evidence="2">The sequence shown here is derived from an EMBL/GenBank/DDBJ whole genome shotgun (WGS) entry which is preliminary data.</text>
</comment>
<dbReference type="InterPro" id="IPR029154">
    <property type="entry name" value="HIBADH-like_NADP-bd"/>
</dbReference>
<proteinExistence type="predicted"/>
<evidence type="ECO:0000259" key="1">
    <source>
        <dbReference type="Pfam" id="PF14833"/>
    </source>
</evidence>
<sequence>QPILEAMGKNIIHVGANSMGQTVKLVNQILVAGTLNAVVEALIFAQKSGVDLEKAIDAVKGGAAASWQLTNLAPCIIRRDFRPGFMIDLMQKDLNLVMGAAEAVKTPLPVTSFIHQMYYSLQSAGEGKSGTQALVKAMEHLTGVKVGQVK</sequence>
<protein>
    <recommendedName>
        <fullName evidence="1">3-hydroxyisobutyrate dehydrogenase-like NAD-binding domain-containing protein</fullName>
    </recommendedName>
</protein>
<dbReference type="EMBL" id="BART01024179">
    <property type="protein sequence ID" value="GAH01527.1"/>
    <property type="molecule type" value="Genomic_DNA"/>
</dbReference>
<dbReference type="InterPro" id="IPR013328">
    <property type="entry name" value="6PGD_dom2"/>
</dbReference>
<dbReference type="Pfam" id="PF14833">
    <property type="entry name" value="NAD_binding_11"/>
    <property type="match status" value="1"/>
</dbReference>
<gene>
    <name evidence="2" type="ORF">S01H4_43764</name>
</gene>
<dbReference type="SUPFAM" id="SSF48179">
    <property type="entry name" value="6-phosphogluconate dehydrogenase C-terminal domain-like"/>
    <property type="match status" value="1"/>
</dbReference>
<dbReference type="Gene3D" id="1.10.1040.10">
    <property type="entry name" value="N-(1-d-carboxylethyl)-l-norvaline Dehydrogenase, domain 2"/>
    <property type="match status" value="1"/>
</dbReference>
<feature type="domain" description="3-hydroxyisobutyrate dehydrogenase-like NAD-binding" evidence="1">
    <location>
        <begin position="20"/>
        <end position="137"/>
    </location>
</feature>
<feature type="non-terminal residue" evidence="2">
    <location>
        <position position="1"/>
    </location>
</feature>
<organism evidence="2">
    <name type="scientific">marine sediment metagenome</name>
    <dbReference type="NCBI Taxonomy" id="412755"/>
    <lineage>
        <taxon>unclassified sequences</taxon>
        <taxon>metagenomes</taxon>
        <taxon>ecological metagenomes</taxon>
    </lineage>
</organism>
<dbReference type="InterPro" id="IPR008927">
    <property type="entry name" value="6-PGluconate_DH-like_C_sf"/>
</dbReference>
<dbReference type="PANTHER" id="PTHR43060:SF15">
    <property type="entry name" value="3-HYDROXYISOBUTYRATE DEHYDROGENASE-LIKE 1, MITOCHONDRIAL-RELATED"/>
    <property type="match status" value="1"/>
</dbReference>
<evidence type="ECO:0000313" key="2">
    <source>
        <dbReference type="EMBL" id="GAH01527.1"/>
    </source>
</evidence>
<dbReference type="GO" id="GO:0051287">
    <property type="term" value="F:NAD binding"/>
    <property type="evidence" value="ECO:0007669"/>
    <property type="project" value="InterPro"/>
</dbReference>
<name>X1C2M4_9ZZZZ</name>
<reference evidence="2" key="1">
    <citation type="journal article" date="2014" name="Front. Microbiol.">
        <title>High frequency of phylogenetically diverse reductive dehalogenase-homologous genes in deep subseafloor sedimentary metagenomes.</title>
        <authorList>
            <person name="Kawai M."/>
            <person name="Futagami T."/>
            <person name="Toyoda A."/>
            <person name="Takaki Y."/>
            <person name="Nishi S."/>
            <person name="Hori S."/>
            <person name="Arai W."/>
            <person name="Tsubouchi T."/>
            <person name="Morono Y."/>
            <person name="Uchiyama I."/>
            <person name="Ito T."/>
            <person name="Fujiyama A."/>
            <person name="Inagaki F."/>
            <person name="Takami H."/>
        </authorList>
    </citation>
    <scope>NUCLEOTIDE SEQUENCE</scope>
    <source>
        <strain evidence="2">Expedition CK06-06</strain>
    </source>
</reference>